<evidence type="ECO:0000313" key="3">
    <source>
        <dbReference type="Proteomes" id="UP000316727"/>
    </source>
</evidence>
<name>A0A501W2V9_9BACT</name>
<feature type="transmembrane region" description="Helical" evidence="1">
    <location>
        <begin position="405"/>
        <end position="421"/>
    </location>
</feature>
<feature type="transmembrane region" description="Helical" evidence="1">
    <location>
        <begin position="161"/>
        <end position="177"/>
    </location>
</feature>
<dbReference type="OrthoDB" id="876946at2"/>
<proteinExistence type="predicted"/>
<feature type="transmembrane region" description="Helical" evidence="1">
    <location>
        <begin position="184"/>
        <end position="203"/>
    </location>
</feature>
<feature type="transmembrane region" description="Helical" evidence="1">
    <location>
        <begin position="34"/>
        <end position="55"/>
    </location>
</feature>
<keyword evidence="1" id="KW-1133">Transmembrane helix</keyword>
<feature type="transmembrane region" description="Helical" evidence="1">
    <location>
        <begin position="108"/>
        <end position="127"/>
    </location>
</feature>
<protein>
    <recommendedName>
        <fullName evidence="4">Glycosyltransferase RgtA/B/C/D-like domain-containing protein</fullName>
    </recommendedName>
</protein>
<feature type="transmembrane region" description="Helical" evidence="1">
    <location>
        <begin position="6"/>
        <end position="22"/>
    </location>
</feature>
<comment type="caution">
    <text evidence="2">The sequence shown here is derived from an EMBL/GenBank/DDBJ whole genome shotgun (WGS) entry which is preliminary data.</text>
</comment>
<organism evidence="2 3">
    <name type="scientific">Pontibacter mangrovi</name>
    <dbReference type="NCBI Taxonomy" id="2589816"/>
    <lineage>
        <taxon>Bacteria</taxon>
        <taxon>Pseudomonadati</taxon>
        <taxon>Bacteroidota</taxon>
        <taxon>Cytophagia</taxon>
        <taxon>Cytophagales</taxon>
        <taxon>Hymenobacteraceae</taxon>
        <taxon>Pontibacter</taxon>
    </lineage>
</organism>
<evidence type="ECO:0000256" key="1">
    <source>
        <dbReference type="SAM" id="Phobius"/>
    </source>
</evidence>
<evidence type="ECO:0000313" key="2">
    <source>
        <dbReference type="EMBL" id="TPE42620.1"/>
    </source>
</evidence>
<feature type="transmembrane region" description="Helical" evidence="1">
    <location>
        <begin position="215"/>
        <end position="241"/>
    </location>
</feature>
<feature type="transmembrane region" description="Helical" evidence="1">
    <location>
        <begin position="134"/>
        <end position="155"/>
    </location>
</feature>
<dbReference type="RefSeq" id="WP_140623097.1">
    <property type="nucleotide sequence ID" value="NZ_VFRQ01000011.1"/>
</dbReference>
<dbReference type="AlphaFoldDB" id="A0A501W2V9"/>
<keyword evidence="1" id="KW-0812">Transmembrane</keyword>
<gene>
    <name evidence="2" type="ORF">FJM65_17560</name>
</gene>
<sequence>MSILFVYLINLLLLVGLVWWLSRQAWAQHLKPYFWPALGLKVVIALGFAVFRYTLAGPSDTHVYHEAALKLLAYAHQHPQDYLKLLFLNQFESAAFRASLPFTQFPDFTNSFFFIKLVSVLNLVTAGQYYLNNLWLSLFGFWGGAWLVAVLARVYPKYKPAVVVAFLFFPSVVLWSSGVMKEPVMFGSMCWLVGTALALAHGYRQSIWTWLLLPLQVYLFIKIKLFYAALLLPLLLAYLLVQRLKVYLKALAPLKAQLLLLLVLAGMAVLVVMWQKSVFKPDFILWNLESNYTSLLRRSQHVPHIDLGKLQPTLQSMAVHYPEAALSSIYRPFIGESWKPLYLLAGLENLLLLLLTGMAVAAAFRRGASIKVELLHIVLLVFILLMAGIIGLSTPNFGTLSRYRIVYLPFLVYLLLQNAYAQRLLQRLRLS</sequence>
<feature type="transmembrane region" description="Helical" evidence="1">
    <location>
        <begin position="374"/>
        <end position="393"/>
    </location>
</feature>
<dbReference type="Proteomes" id="UP000316727">
    <property type="component" value="Unassembled WGS sequence"/>
</dbReference>
<reference evidence="2 3" key="1">
    <citation type="submission" date="2019-06" db="EMBL/GenBank/DDBJ databases">
        <title>A novel bacterium of genus Pontibacter, isolated from marine sediment.</title>
        <authorList>
            <person name="Huang H."/>
            <person name="Mo K."/>
            <person name="Hu Y."/>
        </authorList>
    </citation>
    <scope>NUCLEOTIDE SEQUENCE [LARGE SCALE GENOMIC DNA]</scope>
    <source>
        <strain evidence="2 3">HB172049</strain>
    </source>
</reference>
<keyword evidence="3" id="KW-1185">Reference proteome</keyword>
<accession>A0A501W2V9</accession>
<keyword evidence="1" id="KW-0472">Membrane</keyword>
<feature type="transmembrane region" description="Helical" evidence="1">
    <location>
        <begin position="341"/>
        <end position="362"/>
    </location>
</feature>
<feature type="transmembrane region" description="Helical" evidence="1">
    <location>
        <begin position="253"/>
        <end position="274"/>
    </location>
</feature>
<dbReference type="EMBL" id="VFRQ01000011">
    <property type="protein sequence ID" value="TPE42620.1"/>
    <property type="molecule type" value="Genomic_DNA"/>
</dbReference>
<evidence type="ECO:0008006" key="4">
    <source>
        <dbReference type="Google" id="ProtNLM"/>
    </source>
</evidence>